<gene>
    <name evidence="2" type="ORF">BN381_100006</name>
</gene>
<dbReference type="PROSITE" id="PS51257">
    <property type="entry name" value="PROKAR_LIPOPROTEIN"/>
    <property type="match status" value="1"/>
</dbReference>
<reference evidence="2 3" key="1">
    <citation type="journal article" date="2013" name="ISME J.">
        <title>Metabolic model for the filamentous 'Candidatus Microthrix parvicella' based on genomic and metagenomic analyses.</title>
        <authorList>
            <person name="Jon McIlroy S."/>
            <person name="Kristiansen R."/>
            <person name="Albertsen M."/>
            <person name="Michael Karst S."/>
            <person name="Rossetti S."/>
            <person name="Lund Nielsen J."/>
            <person name="Tandoi V."/>
            <person name="James Seviour R."/>
            <person name="Nielsen P.H."/>
        </authorList>
    </citation>
    <scope>NUCLEOTIDE SEQUENCE [LARGE SCALE GENOMIC DNA]</scope>
    <source>
        <strain evidence="2 3">RN1</strain>
    </source>
</reference>
<proteinExistence type="predicted"/>
<sequence>MRNVELTTSLPPKRFLAAMAVCLGLIVLGGCSDESDSSAAGSSEADLILGGEPPMSPEAQARADWERADLNRADIAVTGSVSETSDTGATLELSVAVLDKESARGLNLVVYVPDGTEATELSSGDHCSDVQNGKLRCSWQTSLEKGNPFRVEIDLERPERFAGTQARAEVYSASNPPENDSDPYNNYLTLDLS</sequence>
<name>R4YVQ8_9ACTN</name>
<accession>R4YVQ8</accession>
<feature type="compositionally biased region" description="Polar residues" evidence="1">
    <location>
        <begin position="172"/>
        <end position="193"/>
    </location>
</feature>
<evidence type="ECO:0000256" key="1">
    <source>
        <dbReference type="SAM" id="MobiDB-lite"/>
    </source>
</evidence>
<evidence type="ECO:0000313" key="2">
    <source>
        <dbReference type="EMBL" id="CCM62119.1"/>
    </source>
</evidence>
<dbReference type="STRING" id="1229780.BN381_100006"/>
<dbReference type="AlphaFoldDB" id="R4YVQ8"/>
<dbReference type="Proteomes" id="UP000018291">
    <property type="component" value="Unassembled WGS sequence"/>
</dbReference>
<feature type="region of interest" description="Disordered" evidence="1">
    <location>
        <begin position="39"/>
        <end position="58"/>
    </location>
</feature>
<evidence type="ECO:0000313" key="3">
    <source>
        <dbReference type="Proteomes" id="UP000018291"/>
    </source>
</evidence>
<protein>
    <submittedName>
        <fullName evidence="2">Uncharacterized protein</fullName>
    </submittedName>
</protein>
<organism evidence="2 3">
    <name type="scientific">Candidatus Neomicrothrix parvicella RN1</name>
    <dbReference type="NCBI Taxonomy" id="1229780"/>
    <lineage>
        <taxon>Bacteria</taxon>
        <taxon>Bacillati</taxon>
        <taxon>Actinomycetota</taxon>
        <taxon>Acidimicrobiia</taxon>
        <taxon>Acidimicrobiales</taxon>
        <taxon>Microthrixaceae</taxon>
        <taxon>Candidatus Neomicrothrix</taxon>
    </lineage>
</organism>
<keyword evidence="3" id="KW-1185">Reference proteome</keyword>
<feature type="region of interest" description="Disordered" evidence="1">
    <location>
        <begin position="164"/>
        <end position="193"/>
    </location>
</feature>
<dbReference type="EMBL" id="CANL01000002">
    <property type="protein sequence ID" value="CCM62119.1"/>
    <property type="molecule type" value="Genomic_DNA"/>
</dbReference>
<dbReference type="HOGENOM" id="CLU_1406480_0_0_11"/>
<dbReference type="RefSeq" id="WP_012223247.1">
    <property type="nucleotide sequence ID" value="NZ_HG422565.1"/>
</dbReference>
<comment type="caution">
    <text evidence="2">The sequence shown here is derived from an EMBL/GenBank/DDBJ whole genome shotgun (WGS) entry which is preliminary data.</text>
</comment>